<name>A0A2R8BPV4_9RHOB</name>
<dbReference type="Proteomes" id="UP000244880">
    <property type="component" value="Unassembled WGS sequence"/>
</dbReference>
<dbReference type="Gene3D" id="1.10.760.10">
    <property type="entry name" value="Cytochrome c-like domain"/>
    <property type="match status" value="1"/>
</dbReference>
<sequence>MKKTCTLLFALLVIQNPAIAQDAAIGAALYETHCSDCHGFEARGNGPLAPALILQPPSLRNLVQRHDGFPMERVVTRIDGRDPLVSHGSPMPVYGPYFEGDDTALKTESGQPVLTSRPIADLVAFLKEIQE</sequence>
<feature type="chain" id="PRO_5015344025" description="Cytochrome c domain-containing protein" evidence="5">
    <location>
        <begin position="21"/>
        <end position="131"/>
    </location>
</feature>
<evidence type="ECO:0000259" key="6">
    <source>
        <dbReference type="PROSITE" id="PS51007"/>
    </source>
</evidence>
<dbReference type="Pfam" id="PF00034">
    <property type="entry name" value="Cytochrom_C"/>
    <property type="match status" value="1"/>
</dbReference>
<evidence type="ECO:0000313" key="8">
    <source>
        <dbReference type="Proteomes" id="UP000244880"/>
    </source>
</evidence>
<organism evidence="7 8">
    <name type="scientific">Ascidiaceihabitans donghaensis</name>
    <dbReference type="NCBI Taxonomy" id="1510460"/>
    <lineage>
        <taxon>Bacteria</taxon>
        <taxon>Pseudomonadati</taxon>
        <taxon>Pseudomonadota</taxon>
        <taxon>Alphaproteobacteria</taxon>
        <taxon>Rhodobacterales</taxon>
        <taxon>Paracoccaceae</taxon>
        <taxon>Ascidiaceihabitans</taxon>
    </lineage>
</organism>
<gene>
    <name evidence="7" type="ORF">ASD8599_04009</name>
</gene>
<evidence type="ECO:0000256" key="5">
    <source>
        <dbReference type="SAM" id="SignalP"/>
    </source>
</evidence>
<proteinExistence type="predicted"/>
<dbReference type="GO" id="GO:0009055">
    <property type="term" value="F:electron transfer activity"/>
    <property type="evidence" value="ECO:0007669"/>
    <property type="project" value="InterPro"/>
</dbReference>
<accession>A0A2R8BPV4</accession>
<keyword evidence="2 4" id="KW-0479">Metal-binding</keyword>
<evidence type="ECO:0000256" key="1">
    <source>
        <dbReference type="ARBA" id="ARBA00022617"/>
    </source>
</evidence>
<dbReference type="OrthoDB" id="335174at2"/>
<evidence type="ECO:0000256" key="2">
    <source>
        <dbReference type="ARBA" id="ARBA00022723"/>
    </source>
</evidence>
<evidence type="ECO:0000256" key="4">
    <source>
        <dbReference type="PROSITE-ProRule" id="PRU00433"/>
    </source>
</evidence>
<keyword evidence="5" id="KW-0732">Signal</keyword>
<evidence type="ECO:0000313" key="7">
    <source>
        <dbReference type="EMBL" id="SPH27543.1"/>
    </source>
</evidence>
<dbReference type="GO" id="GO:0020037">
    <property type="term" value="F:heme binding"/>
    <property type="evidence" value="ECO:0007669"/>
    <property type="project" value="InterPro"/>
</dbReference>
<dbReference type="InterPro" id="IPR009056">
    <property type="entry name" value="Cyt_c-like_dom"/>
</dbReference>
<dbReference type="RefSeq" id="WP_108830484.1">
    <property type="nucleotide sequence ID" value="NZ_OMOR01000003.1"/>
</dbReference>
<dbReference type="InterPro" id="IPR036909">
    <property type="entry name" value="Cyt_c-like_dom_sf"/>
</dbReference>
<dbReference type="SUPFAM" id="SSF46626">
    <property type="entry name" value="Cytochrome c"/>
    <property type="match status" value="1"/>
</dbReference>
<feature type="domain" description="Cytochrome c" evidence="6">
    <location>
        <begin position="21"/>
        <end position="130"/>
    </location>
</feature>
<dbReference type="EMBL" id="OMOR01000003">
    <property type="protein sequence ID" value="SPH27543.1"/>
    <property type="molecule type" value="Genomic_DNA"/>
</dbReference>
<evidence type="ECO:0000256" key="3">
    <source>
        <dbReference type="ARBA" id="ARBA00023004"/>
    </source>
</evidence>
<dbReference type="AlphaFoldDB" id="A0A2R8BPV4"/>
<dbReference type="PROSITE" id="PS51007">
    <property type="entry name" value="CYTC"/>
    <property type="match status" value="1"/>
</dbReference>
<protein>
    <recommendedName>
        <fullName evidence="6">Cytochrome c domain-containing protein</fullName>
    </recommendedName>
</protein>
<dbReference type="GO" id="GO:0046872">
    <property type="term" value="F:metal ion binding"/>
    <property type="evidence" value="ECO:0007669"/>
    <property type="project" value="UniProtKB-KW"/>
</dbReference>
<keyword evidence="3 4" id="KW-0408">Iron</keyword>
<keyword evidence="1 4" id="KW-0349">Heme</keyword>
<feature type="signal peptide" evidence="5">
    <location>
        <begin position="1"/>
        <end position="20"/>
    </location>
</feature>
<reference evidence="7 8" key="1">
    <citation type="submission" date="2018-03" db="EMBL/GenBank/DDBJ databases">
        <authorList>
            <person name="Keele B.F."/>
        </authorList>
    </citation>
    <scope>NUCLEOTIDE SEQUENCE [LARGE SCALE GENOMIC DNA]</scope>
    <source>
        <strain evidence="7 8">CECT 8599</strain>
    </source>
</reference>
<keyword evidence="8" id="KW-1185">Reference proteome</keyword>